<dbReference type="GO" id="GO:0004499">
    <property type="term" value="F:N,N-dimethylaniline monooxygenase activity"/>
    <property type="evidence" value="ECO:0007669"/>
    <property type="project" value="InterPro"/>
</dbReference>
<evidence type="ECO:0000256" key="4">
    <source>
        <dbReference type="ARBA" id="ARBA00023002"/>
    </source>
</evidence>
<reference evidence="5 6" key="1">
    <citation type="submission" date="2018-12" db="EMBL/GenBank/DDBJ databases">
        <authorList>
            <person name="Tiukova I."/>
            <person name="Dainat J."/>
        </authorList>
    </citation>
    <scope>NUCLEOTIDE SEQUENCE [LARGE SCALE GENOMIC DNA]</scope>
</reference>
<comment type="similarity">
    <text evidence="1">Belongs to the FMO family.</text>
</comment>
<dbReference type="PANTHER" id="PTHR23023">
    <property type="entry name" value="DIMETHYLANILINE MONOOXYGENASE"/>
    <property type="match status" value="1"/>
</dbReference>
<name>A0A448YIE1_BRENA</name>
<dbReference type="STRING" id="13370.A0A448YIE1"/>
<dbReference type="Gene3D" id="3.50.50.60">
    <property type="entry name" value="FAD/NAD(P)-binding domain"/>
    <property type="match status" value="2"/>
</dbReference>
<dbReference type="EMBL" id="CAACVR010000006">
    <property type="protein sequence ID" value="VEU20651.1"/>
    <property type="molecule type" value="Genomic_DNA"/>
</dbReference>
<protein>
    <submittedName>
        <fullName evidence="5">DEKNAAC101527</fullName>
    </submittedName>
</protein>
<sequence length="520" mass="58458">MTNSPKIKSIAIIGGGPSGIAAAYDLSRALKNGKSLYGEKDVSKWEKNGETAFEEIVVFERNDSIGGVWARTVRGQNNTDPKLPALDKVKDLSDPDQIYEKAPISAELEQQLKASSAENPVVIEKKGKGPEDKYQWRSSGAYEGLFTNVPRRYMEFSYKEGKEAAFEGLSEVLAQKIPQYQSGNSVGKYLEDVVEENHLQKYVRLNSNVERLRKLDSGKWELVIRISKEGKDGQIIDSWYRQEFDAVVLGNGATVPSIPKLKNLAEFVKQNEGKVNVAVAKSIKDPKFLKDAKKILFVGSSVSAVDLAQYSFPRDLEKFPIVISRRSEYEEPDWITYASHAGGLINKPEIAEFLPETQGVRFTDGTVENGFDNVIISTGYHIYFPFLDQKQQNKDLTKFYLFTFSIADPTLASLGATYAVFVFDRFETQASALAGVWSGHKSLPSEEDQKKWFEKEFRGKVYPSEVQKSFTEPLTKLALEDRPKSFDDKAKQNPLYDLFTGSSNLLSLFFKLKNNEVSLE</sequence>
<dbReference type="Pfam" id="PF00743">
    <property type="entry name" value="FMO-like"/>
    <property type="match status" value="1"/>
</dbReference>
<gene>
    <name evidence="5" type="ORF">BRENAR_LOCUS1386</name>
</gene>
<dbReference type="AlphaFoldDB" id="A0A448YIE1"/>
<keyword evidence="4" id="KW-0560">Oxidoreductase</keyword>
<evidence type="ECO:0000313" key="5">
    <source>
        <dbReference type="EMBL" id="VEU20651.1"/>
    </source>
</evidence>
<dbReference type="Proteomes" id="UP000290900">
    <property type="component" value="Unassembled WGS sequence"/>
</dbReference>
<evidence type="ECO:0000256" key="3">
    <source>
        <dbReference type="ARBA" id="ARBA00022827"/>
    </source>
</evidence>
<evidence type="ECO:0000256" key="2">
    <source>
        <dbReference type="ARBA" id="ARBA00022630"/>
    </source>
</evidence>
<dbReference type="SUPFAM" id="SSF51905">
    <property type="entry name" value="FAD/NAD(P)-binding domain"/>
    <property type="match status" value="1"/>
</dbReference>
<dbReference type="OrthoDB" id="66881at2759"/>
<dbReference type="InterPro" id="IPR036188">
    <property type="entry name" value="FAD/NAD-bd_sf"/>
</dbReference>
<proteinExistence type="inferred from homology"/>
<dbReference type="InterPro" id="IPR050346">
    <property type="entry name" value="FMO-like"/>
</dbReference>
<accession>A0A448YIE1</accession>
<keyword evidence="6" id="KW-1185">Reference proteome</keyword>
<dbReference type="GO" id="GO:0050661">
    <property type="term" value="F:NADP binding"/>
    <property type="evidence" value="ECO:0007669"/>
    <property type="project" value="InterPro"/>
</dbReference>
<evidence type="ECO:0000256" key="1">
    <source>
        <dbReference type="ARBA" id="ARBA00009183"/>
    </source>
</evidence>
<dbReference type="InterPro" id="IPR020946">
    <property type="entry name" value="Flavin_mOase-like"/>
</dbReference>
<organism evidence="5 6">
    <name type="scientific">Brettanomyces naardenensis</name>
    <name type="common">Yeast</name>
    <dbReference type="NCBI Taxonomy" id="13370"/>
    <lineage>
        <taxon>Eukaryota</taxon>
        <taxon>Fungi</taxon>
        <taxon>Dikarya</taxon>
        <taxon>Ascomycota</taxon>
        <taxon>Saccharomycotina</taxon>
        <taxon>Pichiomycetes</taxon>
        <taxon>Pichiales</taxon>
        <taxon>Pichiaceae</taxon>
        <taxon>Brettanomyces</taxon>
    </lineage>
</organism>
<dbReference type="InParanoid" id="A0A448YIE1"/>
<evidence type="ECO:0000313" key="6">
    <source>
        <dbReference type="Proteomes" id="UP000290900"/>
    </source>
</evidence>
<keyword evidence="3" id="KW-0274">FAD</keyword>
<keyword evidence="2" id="KW-0285">Flavoprotein</keyword>
<dbReference type="GO" id="GO:0050660">
    <property type="term" value="F:flavin adenine dinucleotide binding"/>
    <property type="evidence" value="ECO:0007669"/>
    <property type="project" value="InterPro"/>
</dbReference>